<proteinExistence type="predicted"/>
<dbReference type="EMBL" id="MDYP01000032">
    <property type="protein sequence ID" value="OQE04572.1"/>
    <property type="molecule type" value="Genomic_DNA"/>
</dbReference>
<feature type="region of interest" description="Disordered" evidence="1">
    <location>
        <begin position="349"/>
        <end position="378"/>
    </location>
</feature>
<feature type="region of interest" description="Disordered" evidence="1">
    <location>
        <begin position="301"/>
        <end position="327"/>
    </location>
</feature>
<gene>
    <name evidence="2" type="ORF">PENVUL_c032G00837</name>
</gene>
<dbReference type="STRING" id="29845.A0A1V6RS22"/>
<protein>
    <recommendedName>
        <fullName evidence="4">FAR1 domain-containing protein</fullName>
    </recommendedName>
</protein>
<organism evidence="2 3">
    <name type="scientific">Penicillium vulpinum</name>
    <dbReference type="NCBI Taxonomy" id="29845"/>
    <lineage>
        <taxon>Eukaryota</taxon>
        <taxon>Fungi</taxon>
        <taxon>Dikarya</taxon>
        <taxon>Ascomycota</taxon>
        <taxon>Pezizomycotina</taxon>
        <taxon>Eurotiomycetes</taxon>
        <taxon>Eurotiomycetidae</taxon>
        <taxon>Eurotiales</taxon>
        <taxon>Aspergillaceae</taxon>
        <taxon>Penicillium</taxon>
    </lineage>
</organism>
<dbReference type="PANTHER" id="PTHR47718:SF3">
    <property type="entry name" value="PROTEIN FAR1-RELATED SEQUENCE 5-LIKE"/>
    <property type="match status" value="1"/>
</dbReference>
<name>A0A1V6RS22_9EURO</name>
<feature type="compositionally biased region" description="Basic and acidic residues" evidence="1">
    <location>
        <begin position="367"/>
        <end position="378"/>
    </location>
</feature>
<dbReference type="AlphaFoldDB" id="A0A1V6RS22"/>
<feature type="region of interest" description="Disordered" evidence="1">
    <location>
        <begin position="1"/>
        <end position="39"/>
    </location>
</feature>
<evidence type="ECO:0000313" key="3">
    <source>
        <dbReference type="Proteomes" id="UP000191518"/>
    </source>
</evidence>
<evidence type="ECO:0000256" key="1">
    <source>
        <dbReference type="SAM" id="MobiDB-lite"/>
    </source>
</evidence>
<evidence type="ECO:0000313" key="2">
    <source>
        <dbReference type="EMBL" id="OQE04572.1"/>
    </source>
</evidence>
<feature type="compositionally biased region" description="Low complexity" evidence="1">
    <location>
        <begin position="29"/>
        <end position="39"/>
    </location>
</feature>
<dbReference type="PANTHER" id="PTHR47718">
    <property type="entry name" value="OS01G0519700 PROTEIN"/>
    <property type="match status" value="1"/>
</dbReference>
<comment type="caution">
    <text evidence="2">The sequence shown here is derived from an EMBL/GenBank/DDBJ whole genome shotgun (WGS) entry which is preliminary data.</text>
</comment>
<evidence type="ECO:0008006" key="4">
    <source>
        <dbReference type="Google" id="ProtNLM"/>
    </source>
</evidence>
<keyword evidence="3" id="KW-1185">Reference proteome</keyword>
<feature type="compositionally biased region" description="Acidic residues" evidence="1">
    <location>
        <begin position="9"/>
        <end position="19"/>
    </location>
</feature>
<accession>A0A1V6RS22</accession>
<reference evidence="3" key="1">
    <citation type="journal article" date="2017" name="Nat. Microbiol.">
        <title>Global analysis of biosynthetic gene clusters reveals vast potential of secondary metabolite production in Penicillium species.</title>
        <authorList>
            <person name="Nielsen J.C."/>
            <person name="Grijseels S."/>
            <person name="Prigent S."/>
            <person name="Ji B."/>
            <person name="Dainat J."/>
            <person name="Nielsen K.F."/>
            <person name="Frisvad J.C."/>
            <person name="Workman M."/>
            <person name="Nielsen J."/>
        </authorList>
    </citation>
    <scope>NUCLEOTIDE SEQUENCE [LARGE SCALE GENOMIC DNA]</scope>
    <source>
        <strain evidence="3">IBT 29486</strain>
    </source>
</reference>
<sequence>MASLGLEYLESDPDSDQEIVPESPPAMLSTETPSTETPSTETFIFPLPPIDCTYNTAEEGKDAINDFARPHGYAVTSRRSKKTKKGVKKTVRLICDHGRKLDAYGDRSPAKKRPNTTTIACECPFSIALRLDLEINLWRLTIENLSHNYQLSPASTYPTQRALELKYKKVQVETRLQLGRPTRQMLIEIREADPESALISRDIYNTRFKLNEVFLAGRTPIQALLTELPKDRLWIFKYELDDQSYITALFCIHKTSVAMLKQNPWLISIDCTYKTNRYGLPLLDIVGFAATGILSKFDDEDVPEEQETLSASQLPSKPPPSQAVPSQAVPSDLHLILLLRIDLPGENHQHSSTYYHRNEDEDEDDRGDNRGDEDAVEDREKLAVVKLAVVVEDGVVEEDAHGEVPDD</sequence>
<dbReference type="Proteomes" id="UP000191518">
    <property type="component" value="Unassembled WGS sequence"/>
</dbReference>